<evidence type="ECO:0008006" key="4">
    <source>
        <dbReference type="Google" id="ProtNLM"/>
    </source>
</evidence>
<keyword evidence="1" id="KW-0732">Signal</keyword>
<evidence type="ECO:0000313" key="2">
    <source>
        <dbReference type="EMBL" id="KAA9039065.1"/>
    </source>
</evidence>
<dbReference type="AlphaFoldDB" id="A0A5J5IFX8"/>
<feature type="chain" id="PRO_5023901330" description="MetA-pathway of phenol degradation" evidence="1">
    <location>
        <begin position="20"/>
        <end position="290"/>
    </location>
</feature>
<name>A0A5J5IFX8_9BACT</name>
<reference evidence="2 3" key="1">
    <citation type="submission" date="2019-09" db="EMBL/GenBank/DDBJ databases">
        <title>Draft genome sequence of Ginsengibacter sp. BR5-29.</title>
        <authorList>
            <person name="Im W.-T."/>
        </authorList>
    </citation>
    <scope>NUCLEOTIDE SEQUENCE [LARGE SCALE GENOMIC DNA]</scope>
    <source>
        <strain evidence="2 3">BR5-29</strain>
    </source>
</reference>
<evidence type="ECO:0000256" key="1">
    <source>
        <dbReference type="SAM" id="SignalP"/>
    </source>
</evidence>
<organism evidence="2 3">
    <name type="scientific">Ginsengibacter hankyongi</name>
    <dbReference type="NCBI Taxonomy" id="2607284"/>
    <lineage>
        <taxon>Bacteria</taxon>
        <taxon>Pseudomonadati</taxon>
        <taxon>Bacteroidota</taxon>
        <taxon>Chitinophagia</taxon>
        <taxon>Chitinophagales</taxon>
        <taxon>Chitinophagaceae</taxon>
        <taxon>Ginsengibacter</taxon>
    </lineage>
</organism>
<protein>
    <recommendedName>
        <fullName evidence="4">MetA-pathway of phenol degradation</fullName>
    </recommendedName>
</protein>
<gene>
    <name evidence="2" type="ORF">FW778_09500</name>
</gene>
<sequence length="290" mass="31713">MKTLSIVLVLIIYACSSKAQDTIKKWNYSIGITFTGVPVVQISGTDTTFQNSLSVAPAFSIRNHSGIGIIYSPAFVTGGSDGGIYMHKITAGFEQYDKKKFDIVAEYTHFFFTNNTAIPYTPISNEIELGATYKKSVIRPKLYTDIGFGTDKSISSSTTAYDIAIAAGFSHSFDWETGGVNLNATPSLMLNAGTNAYFSFLGISKYISHSNKFNNIVKNYHSKNNRGNGNNQTTSTVTTQQLSINYLELNLETSLESGSFSLRPGGSLFFPTSSGLSVDGYWDLTLTYEF</sequence>
<comment type="caution">
    <text evidence="2">The sequence shown here is derived from an EMBL/GenBank/DDBJ whole genome shotgun (WGS) entry which is preliminary data.</text>
</comment>
<keyword evidence="3" id="KW-1185">Reference proteome</keyword>
<proteinExistence type="predicted"/>
<accession>A0A5J5IFX8</accession>
<dbReference type="EMBL" id="VYQF01000002">
    <property type="protein sequence ID" value="KAA9039065.1"/>
    <property type="molecule type" value="Genomic_DNA"/>
</dbReference>
<dbReference type="RefSeq" id="WP_150414439.1">
    <property type="nucleotide sequence ID" value="NZ_VYQF01000002.1"/>
</dbReference>
<feature type="signal peptide" evidence="1">
    <location>
        <begin position="1"/>
        <end position="19"/>
    </location>
</feature>
<dbReference type="Proteomes" id="UP000326903">
    <property type="component" value="Unassembled WGS sequence"/>
</dbReference>
<evidence type="ECO:0000313" key="3">
    <source>
        <dbReference type="Proteomes" id="UP000326903"/>
    </source>
</evidence>
<dbReference type="PROSITE" id="PS51257">
    <property type="entry name" value="PROKAR_LIPOPROTEIN"/>
    <property type="match status" value="1"/>
</dbReference>